<dbReference type="CDD" id="cd14008">
    <property type="entry name" value="STKc_LKB1_CaMKK"/>
    <property type="match status" value="1"/>
</dbReference>
<dbReference type="SUPFAM" id="SSF56112">
    <property type="entry name" value="Protein kinase-like (PK-like)"/>
    <property type="match status" value="1"/>
</dbReference>
<dbReference type="GO" id="GO:0004674">
    <property type="term" value="F:protein serine/threonine kinase activity"/>
    <property type="evidence" value="ECO:0007669"/>
    <property type="project" value="UniProtKB-KW"/>
</dbReference>
<evidence type="ECO:0000256" key="2">
    <source>
        <dbReference type="ARBA" id="ARBA00022679"/>
    </source>
</evidence>
<protein>
    <recommendedName>
        <fullName evidence="6">Protein kinase domain-containing protein</fullName>
    </recommendedName>
</protein>
<evidence type="ECO:0000259" key="6">
    <source>
        <dbReference type="PROSITE" id="PS50011"/>
    </source>
</evidence>
<sequence length="195" mass="22260">DKLKKEIAIMKRLRHRHIVQLKEVIDDAKSKKVFMILEFMEGGQVIWQDEITQTPLMTVEQVRRTFRQVLLGLEYLHYQGIIHRDIKPANLLWTADRETVKISDFGVSHLSGVLKRSGSNDQALRKTEGSPAFMAPELCSPNTFGKGERPGVGKGIDIWALGVTLFCLLFGRTPFKAPNEYELFNVIWREAVVIP</sequence>
<gene>
    <name evidence="7" type="ORF">MELLADRAFT_29246</name>
</gene>
<evidence type="ECO:0000256" key="3">
    <source>
        <dbReference type="ARBA" id="ARBA00022741"/>
    </source>
</evidence>
<evidence type="ECO:0000256" key="4">
    <source>
        <dbReference type="ARBA" id="ARBA00022777"/>
    </source>
</evidence>
<keyword evidence="4" id="KW-0418">Kinase</keyword>
<dbReference type="GeneID" id="18927062"/>
<dbReference type="STRING" id="747676.F4R9Q4"/>
<dbReference type="EMBL" id="GL883093">
    <property type="protein sequence ID" value="EGG11108.1"/>
    <property type="molecule type" value="Genomic_DNA"/>
</dbReference>
<dbReference type="SMART" id="SM00220">
    <property type="entry name" value="S_TKc"/>
    <property type="match status" value="1"/>
</dbReference>
<dbReference type="Pfam" id="PF00069">
    <property type="entry name" value="Pkinase"/>
    <property type="match status" value="1"/>
</dbReference>
<keyword evidence="1" id="KW-0723">Serine/threonine-protein kinase</keyword>
<dbReference type="PANTHER" id="PTHR43895">
    <property type="entry name" value="CALCIUM/CALMODULIN-DEPENDENT PROTEIN KINASE KINASE-RELATED"/>
    <property type="match status" value="1"/>
</dbReference>
<dbReference type="InterPro" id="IPR011009">
    <property type="entry name" value="Kinase-like_dom_sf"/>
</dbReference>
<organism evidence="8">
    <name type="scientific">Melampsora larici-populina (strain 98AG31 / pathotype 3-4-7)</name>
    <name type="common">Poplar leaf rust fungus</name>
    <dbReference type="NCBI Taxonomy" id="747676"/>
    <lineage>
        <taxon>Eukaryota</taxon>
        <taxon>Fungi</taxon>
        <taxon>Dikarya</taxon>
        <taxon>Basidiomycota</taxon>
        <taxon>Pucciniomycotina</taxon>
        <taxon>Pucciniomycetes</taxon>
        <taxon>Pucciniales</taxon>
        <taxon>Melampsoraceae</taxon>
        <taxon>Melampsora</taxon>
    </lineage>
</organism>
<feature type="domain" description="Protein kinase" evidence="6">
    <location>
        <begin position="1"/>
        <end position="195"/>
    </location>
</feature>
<dbReference type="PROSITE" id="PS50011">
    <property type="entry name" value="PROTEIN_KINASE_DOM"/>
    <property type="match status" value="1"/>
</dbReference>
<feature type="non-terminal residue" evidence="7">
    <location>
        <position position="195"/>
    </location>
</feature>
<dbReference type="VEuPathDB" id="FungiDB:MELLADRAFT_29246"/>
<dbReference type="KEGG" id="mlr:MELLADRAFT_29246"/>
<feature type="non-terminal residue" evidence="7">
    <location>
        <position position="1"/>
    </location>
</feature>
<evidence type="ECO:0000256" key="5">
    <source>
        <dbReference type="ARBA" id="ARBA00022840"/>
    </source>
</evidence>
<dbReference type="Gene3D" id="1.10.510.10">
    <property type="entry name" value="Transferase(Phosphotransferase) domain 1"/>
    <property type="match status" value="1"/>
</dbReference>
<dbReference type="InParanoid" id="F4R9Q4"/>
<dbReference type="GO" id="GO:0005524">
    <property type="term" value="F:ATP binding"/>
    <property type="evidence" value="ECO:0007669"/>
    <property type="project" value="UniProtKB-KW"/>
</dbReference>
<dbReference type="PANTHER" id="PTHR43895:SF152">
    <property type="entry name" value="SERINE_THREONINE-PROTEIN KINASE TOS3"/>
    <property type="match status" value="1"/>
</dbReference>
<dbReference type="AlphaFoldDB" id="F4R9Q4"/>
<dbReference type="eggNOG" id="KOG0585">
    <property type="taxonomic scope" value="Eukaryota"/>
</dbReference>
<proteinExistence type="predicted"/>
<keyword evidence="8" id="KW-1185">Reference proteome</keyword>
<name>F4R9Q4_MELLP</name>
<evidence type="ECO:0000313" key="7">
    <source>
        <dbReference type="EMBL" id="EGG11108.1"/>
    </source>
</evidence>
<dbReference type="RefSeq" id="XP_007405710.1">
    <property type="nucleotide sequence ID" value="XM_007405648.1"/>
</dbReference>
<keyword evidence="3" id="KW-0547">Nucleotide-binding</keyword>
<accession>F4R9Q4</accession>
<dbReference type="Proteomes" id="UP000001072">
    <property type="component" value="Unassembled WGS sequence"/>
</dbReference>
<dbReference type="InterPro" id="IPR000719">
    <property type="entry name" value="Prot_kinase_dom"/>
</dbReference>
<dbReference type="GO" id="GO:0007165">
    <property type="term" value="P:signal transduction"/>
    <property type="evidence" value="ECO:0007669"/>
    <property type="project" value="TreeGrafter"/>
</dbReference>
<evidence type="ECO:0000256" key="1">
    <source>
        <dbReference type="ARBA" id="ARBA00022527"/>
    </source>
</evidence>
<keyword evidence="2" id="KW-0808">Transferase</keyword>
<keyword evidence="5" id="KW-0067">ATP-binding</keyword>
<evidence type="ECO:0000313" key="8">
    <source>
        <dbReference type="Proteomes" id="UP000001072"/>
    </source>
</evidence>
<dbReference type="OrthoDB" id="68483at2759"/>
<dbReference type="HOGENOM" id="CLU_000288_63_0_1"/>
<reference evidence="8" key="1">
    <citation type="journal article" date="2011" name="Proc. Natl. Acad. Sci. U.S.A.">
        <title>Obligate biotrophy features unraveled by the genomic analysis of rust fungi.</title>
        <authorList>
            <person name="Duplessis S."/>
            <person name="Cuomo C.A."/>
            <person name="Lin Y.-C."/>
            <person name="Aerts A."/>
            <person name="Tisserant E."/>
            <person name="Veneault-Fourrey C."/>
            <person name="Joly D.L."/>
            <person name="Hacquard S."/>
            <person name="Amselem J."/>
            <person name="Cantarel B.L."/>
            <person name="Chiu R."/>
            <person name="Coutinho P.M."/>
            <person name="Feau N."/>
            <person name="Field M."/>
            <person name="Frey P."/>
            <person name="Gelhaye E."/>
            <person name="Goldberg J."/>
            <person name="Grabherr M.G."/>
            <person name="Kodira C.D."/>
            <person name="Kohler A."/>
            <person name="Kuees U."/>
            <person name="Lindquist E.A."/>
            <person name="Lucas S.M."/>
            <person name="Mago R."/>
            <person name="Mauceli E."/>
            <person name="Morin E."/>
            <person name="Murat C."/>
            <person name="Pangilinan J.L."/>
            <person name="Park R."/>
            <person name="Pearson M."/>
            <person name="Quesneville H."/>
            <person name="Rouhier N."/>
            <person name="Sakthikumar S."/>
            <person name="Salamov A.A."/>
            <person name="Schmutz J."/>
            <person name="Selles B."/>
            <person name="Shapiro H."/>
            <person name="Tanguay P."/>
            <person name="Tuskan G.A."/>
            <person name="Henrissat B."/>
            <person name="Van de Peer Y."/>
            <person name="Rouze P."/>
            <person name="Ellis J.G."/>
            <person name="Dodds P.N."/>
            <person name="Schein J.E."/>
            <person name="Zhong S."/>
            <person name="Hamelin R.C."/>
            <person name="Grigoriev I.V."/>
            <person name="Szabo L.J."/>
            <person name="Martin F."/>
        </authorList>
    </citation>
    <scope>NUCLEOTIDE SEQUENCE [LARGE SCALE GENOMIC DNA]</scope>
    <source>
        <strain evidence="8">98AG31 / pathotype 3-4-7</strain>
    </source>
</reference>